<dbReference type="GO" id="GO:0044211">
    <property type="term" value="P:CTP salvage"/>
    <property type="evidence" value="ECO:0007669"/>
    <property type="project" value="UniProtKB-UniRule"/>
</dbReference>
<feature type="domain" description="Phosphoribulokinase/uridine kinase" evidence="18">
    <location>
        <begin position="5"/>
        <end position="191"/>
    </location>
</feature>
<evidence type="ECO:0000259" key="18">
    <source>
        <dbReference type="Pfam" id="PF00485"/>
    </source>
</evidence>
<evidence type="ECO:0000256" key="11">
    <source>
        <dbReference type="ARBA" id="ARBA00022840"/>
    </source>
</evidence>
<dbReference type="PANTHER" id="PTHR10285">
    <property type="entry name" value="URIDINE KINASE"/>
    <property type="match status" value="1"/>
</dbReference>
<comment type="pathway">
    <text evidence="2 16 17">Pyrimidine metabolism; UMP biosynthesis via salvage pathway; UMP from uridine: step 1/1.</text>
</comment>
<evidence type="ECO:0000256" key="6">
    <source>
        <dbReference type="ARBA" id="ARBA00021478"/>
    </source>
</evidence>
<dbReference type="Proteomes" id="UP000237040">
    <property type="component" value="Unassembled WGS sequence"/>
</dbReference>
<dbReference type="Gene3D" id="3.40.50.300">
    <property type="entry name" value="P-loop containing nucleotide triphosphate hydrolases"/>
    <property type="match status" value="1"/>
</dbReference>
<dbReference type="NCBIfam" id="NF004018">
    <property type="entry name" value="PRK05480.1"/>
    <property type="match status" value="1"/>
</dbReference>
<comment type="subcellular location">
    <subcellularLocation>
        <location evidence="1 16 17">Cytoplasm</location>
    </subcellularLocation>
</comment>
<dbReference type="Pfam" id="PF00485">
    <property type="entry name" value="PRK"/>
    <property type="match status" value="1"/>
</dbReference>
<evidence type="ECO:0000256" key="16">
    <source>
        <dbReference type="HAMAP-Rule" id="MF_00551"/>
    </source>
</evidence>
<proteinExistence type="inferred from homology"/>
<evidence type="ECO:0000313" key="20">
    <source>
        <dbReference type="EMBL" id="PMP83260.1"/>
    </source>
</evidence>
<keyword evidence="7 16" id="KW-0963">Cytoplasm</keyword>
<evidence type="ECO:0000256" key="9">
    <source>
        <dbReference type="ARBA" id="ARBA00022741"/>
    </source>
</evidence>
<dbReference type="InterPro" id="IPR006083">
    <property type="entry name" value="PRK/URK"/>
</dbReference>
<comment type="pathway">
    <text evidence="3 16 17">Pyrimidine metabolism; CTP biosynthesis via salvage pathway; CTP from cytidine: step 1/3.</text>
</comment>
<evidence type="ECO:0000313" key="22">
    <source>
        <dbReference type="Proteomes" id="UP000237040"/>
    </source>
</evidence>
<evidence type="ECO:0000256" key="3">
    <source>
        <dbReference type="ARBA" id="ARBA00004784"/>
    </source>
</evidence>
<keyword evidence="9 16" id="KW-0547">Nucleotide-binding</keyword>
<dbReference type="GO" id="GO:0005737">
    <property type="term" value="C:cytoplasm"/>
    <property type="evidence" value="ECO:0007669"/>
    <property type="project" value="UniProtKB-SubCell"/>
</dbReference>
<evidence type="ECO:0000256" key="12">
    <source>
        <dbReference type="ARBA" id="ARBA00030641"/>
    </source>
</evidence>
<name>A0A2J6WF20_9BACT</name>
<keyword evidence="11 16" id="KW-0067">ATP-binding</keyword>
<reference evidence="21 22" key="1">
    <citation type="submission" date="2018-01" db="EMBL/GenBank/DDBJ databases">
        <title>Metagenomic assembled genomes from two thermal pools in the Uzon Caldera, Kamchatka, Russia.</title>
        <authorList>
            <person name="Wilkins L."/>
            <person name="Ettinger C."/>
        </authorList>
    </citation>
    <scope>NUCLEOTIDE SEQUENCE [LARGE SCALE GENOMIC DNA]</scope>
    <source>
        <strain evidence="20">ARK-10</strain>
        <strain evidence="19">ZAV-07</strain>
    </source>
</reference>
<evidence type="ECO:0000256" key="4">
    <source>
        <dbReference type="ARBA" id="ARBA00005408"/>
    </source>
</evidence>
<keyword evidence="8 16" id="KW-0808">Transferase</keyword>
<evidence type="ECO:0000256" key="8">
    <source>
        <dbReference type="ARBA" id="ARBA00022679"/>
    </source>
</evidence>
<dbReference type="EMBL" id="PNIL01000028">
    <property type="protein sequence ID" value="PMP68083.1"/>
    <property type="molecule type" value="Genomic_DNA"/>
</dbReference>
<comment type="caution">
    <text evidence="19">The sequence shown here is derived from an EMBL/GenBank/DDBJ whole genome shotgun (WGS) entry which is preliminary data.</text>
</comment>
<dbReference type="GO" id="GO:0005524">
    <property type="term" value="F:ATP binding"/>
    <property type="evidence" value="ECO:0007669"/>
    <property type="project" value="UniProtKB-UniRule"/>
</dbReference>
<evidence type="ECO:0000256" key="7">
    <source>
        <dbReference type="ARBA" id="ARBA00022490"/>
    </source>
</evidence>
<evidence type="ECO:0000256" key="14">
    <source>
        <dbReference type="ARBA" id="ARBA00047436"/>
    </source>
</evidence>
<dbReference type="InterPro" id="IPR026008">
    <property type="entry name" value="Uridine_kinase"/>
</dbReference>
<dbReference type="GO" id="GO:0044206">
    <property type="term" value="P:UMP salvage"/>
    <property type="evidence" value="ECO:0007669"/>
    <property type="project" value="UniProtKB-UniRule"/>
</dbReference>
<keyword evidence="10 16" id="KW-0418">Kinase</keyword>
<evidence type="ECO:0000256" key="10">
    <source>
        <dbReference type="ARBA" id="ARBA00022777"/>
    </source>
</evidence>
<dbReference type="EC" id="2.7.1.48" evidence="5 16"/>
<dbReference type="GO" id="GO:0004849">
    <property type="term" value="F:uridine kinase activity"/>
    <property type="evidence" value="ECO:0007669"/>
    <property type="project" value="UniProtKB-UniRule"/>
</dbReference>
<evidence type="ECO:0000256" key="5">
    <source>
        <dbReference type="ARBA" id="ARBA00012137"/>
    </source>
</evidence>
<dbReference type="RefSeq" id="WP_416085703.1">
    <property type="nucleotide sequence ID" value="NZ_JBNARP010000013.1"/>
</dbReference>
<dbReference type="PRINTS" id="PR00988">
    <property type="entry name" value="URIDINKINASE"/>
</dbReference>
<comment type="similarity">
    <text evidence="4 16 17">Belongs to the uridine kinase family.</text>
</comment>
<dbReference type="NCBIfam" id="TIGR00235">
    <property type="entry name" value="udk"/>
    <property type="match status" value="1"/>
</dbReference>
<evidence type="ECO:0000256" key="2">
    <source>
        <dbReference type="ARBA" id="ARBA00004690"/>
    </source>
</evidence>
<protein>
    <recommendedName>
        <fullName evidence="6 16">Uridine kinase</fullName>
        <ecNumber evidence="5 16">2.7.1.48</ecNumber>
    </recommendedName>
    <alternativeName>
        <fullName evidence="12 16">Cytidine monophosphokinase</fullName>
    </alternativeName>
    <alternativeName>
        <fullName evidence="13 16">Uridine monophosphokinase</fullName>
    </alternativeName>
</protein>
<dbReference type="UniPathway" id="UPA00579">
    <property type="reaction ID" value="UER00640"/>
</dbReference>
<evidence type="ECO:0000256" key="15">
    <source>
        <dbReference type="ARBA" id="ARBA00048909"/>
    </source>
</evidence>
<comment type="catalytic activity">
    <reaction evidence="15 16 17">
        <text>uridine + ATP = UMP + ADP + H(+)</text>
        <dbReference type="Rhea" id="RHEA:16825"/>
        <dbReference type="ChEBI" id="CHEBI:15378"/>
        <dbReference type="ChEBI" id="CHEBI:16704"/>
        <dbReference type="ChEBI" id="CHEBI:30616"/>
        <dbReference type="ChEBI" id="CHEBI:57865"/>
        <dbReference type="ChEBI" id="CHEBI:456216"/>
        <dbReference type="EC" id="2.7.1.48"/>
    </reaction>
</comment>
<dbReference type="AlphaFoldDB" id="A0A2J6WF20"/>
<dbReference type="EMBL" id="PNIX01000123">
    <property type="protein sequence ID" value="PMP83260.1"/>
    <property type="molecule type" value="Genomic_DNA"/>
</dbReference>
<feature type="binding site" evidence="16">
    <location>
        <begin position="10"/>
        <end position="17"/>
    </location>
    <ligand>
        <name>ATP</name>
        <dbReference type="ChEBI" id="CHEBI:30616"/>
    </ligand>
</feature>
<dbReference type="SUPFAM" id="SSF52540">
    <property type="entry name" value="P-loop containing nucleoside triphosphate hydrolases"/>
    <property type="match status" value="1"/>
</dbReference>
<evidence type="ECO:0000313" key="21">
    <source>
        <dbReference type="Proteomes" id="UP000236910"/>
    </source>
</evidence>
<evidence type="ECO:0000313" key="19">
    <source>
        <dbReference type="EMBL" id="PMP68083.1"/>
    </source>
</evidence>
<comment type="catalytic activity">
    <reaction evidence="14 17">
        <text>cytidine + ATP = CMP + ADP + H(+)</text>
        <dbReference type="Rhea" id="RHEA:24674"/>
        <dbReference type="ChEBI" id="CHEBI:15378"/>
        <dbReference type="ChEBI" id="CHEBI:17562"/>
        <dbReference type="ChEBI" id="CHEBI:30616"/>
        <dbReference type="ChEBI" id="CHEBI:60377"/>
        <dbReference type="ChEBI" id="CHEBI:456216"/>
        <dbReference type="EC" id="2.7.1.48"/>
    </reaction>
</comment>
<accession>A0A2J6WF20</accession>
<sequence length="206" mass="23826">MKPTFIGIAGGTGSGKTTVAKIIQKSLGKDKTSIISMDSYYKDFPELTIEEREKLNYDHPSIFDIELLKKHLEDLKHGIPIKVPIYSFEKYARTGEFEEVYPKPIIIVEGILLFYYDDIRDFFSIKIFVDTDADVRIIRRIERDVLERGRTLESVIKQYLETVRPMHIQFVEPTKQFADIIIPRGGKNEIAMDIILAKIKSILNQQ</sequence>
<evidence type="ECO:0000256" key="13">
    <source>
        <dbReference type="ARBA" id="ARBA00031452"/>
    </source>
</evidence>
<dbReference type="HAMAP" id="MF_00551">
    <property type="entry name" value="Uridine_kinase"/>
    <property type="match status" value="1"/>
</dbReference>
<gene>
    <name evidence="16" type="primary">udk</name>
    <name evidence="20" type="ORF">C0175_02070</name>
    <name evidence="19" type="ORF">C0189_01940</name>
</gene>
<dbReference type="Proteomes" id="UP000236910">
    <property type="component" value="Unassembled WGS sequence"/>
</dbReference>
<evidence type="ECO:0000256" key="17">
    <source>
        <dbReference type="RuleBase" id="RU003825"/>
    </source>
</evidence>
<dbReference type="InterPro" id="IPR000764">
    <property type="entry name" value="Uridine_kinase-like"/>
</dbReference>
<dbReference type="CDD" id="cd02023">
    <property type="entry name" value="UMPK"/>
    <property type="match status" value="1"/>
</dbReference>
<dbReference type="UniPathway" id="UPA00574">
    <property type="reaction ID" value="UER00637"/>
</dbReference>
<organism evidence="19 22">
    <name type="scientific">Caldisericum exile</name>
    <dbReference type="NCBI Taxonomy" id="693075"/>
    <lineage>
        <taxon>Bacteria</taxon>
        <taxon>Pseudomonadati</taxon>
        <taxon>Caldisericota/Cryosericota group</taxon>
        <taxon>Caldisericota</taxon>
        <taxon>Caldisericia</taxon>
        <taxon>Caldisericales</taxon>
        <taxon>Caldisericaceae</taxon>
        <taxon>Caldisericum</taxon>
    </lineage>
</organism>
<dbReference type="InterPro" id="IPR027417">
    <property type="entry name" value="P-loop_NTPase"/>
</dbReference>
<evidence type="ECO:0000256" key="1">
    <source>
        <dbReference type="ARBA" id="ARBA00004496"/>
    </source>
</evidence>